<comment type="catalytic activity">
    <reaction evidence="1">
        <text>Hydrolysis of terminal non-reducing alpha-L-rhamnose residues in alpha-L-rhamnosides.</text>
        <dbReference type="EC" id="3.2.1.40"/>
    </reaction>
</comment>
<evidence type="ECO:0000259" key="5">
    <source>
        <dbReference type="Pfam" id="PF08531"/>
    </source>
</evidence>
<dbReference type="InterPro" id="IPR013737">
    <property type="entry name" value="Bac_rhamnosid_N"/>
</dbReference>
<dbReference type="AlphaFoldDB" id="A0A9D1KLN3"/>
<keyword evidence="3 8" id="KW-0378">Hydrolase</keyword>
<dbReference type="InterPro" id="IPR016007">
    <property type="entry name" value="Alpha_rhamnosid"/>
</dbReference>
<name>A0A9D1KLN3_9ACTN</name>
<dbReference type="Pfam" id="PF08531">
    <property type="entry name" value="Bac_rhamnosid_N"/>
    <property type="match status" value="1"/>
</dbReference>
<feature type="domain" description="Alpha-L-rhamnosidase six-hairpin glycosidase" evidence="6">
    <location>
        <begin position="301"/>
        <end position="652"/>
    </location>
</feature>
<evidence type="ECO:0000256" key="2">
    <source>
        <dbReference type="ARBA" id="ARBA00012652"/>
    </source>
</evidence>
<dbReference type="Pfam" id="PF17389">
    <property type="entry name" value="Bac_rhamnosid6H"/>
    <property type="match status" value="1"/>
</dbReference>
<dbReference type="GO" id="GO:0005975">
    <property type="term" value="P:carbohydrate metabolic process"/>
    <property type="evidence" value="ECO:0007669"/>
    <property type="project" value="InterPro"/>
</dbReference>
<dbReference type="EC" id="3.2.1.40" evidence="2"/>
<dbReference type="InterPro" id="IPR012341">
    <property type="entry name" value="6hp_glycosidase-like_sf"/>
</dbReference>
<dbReference type="InterPro" id="IPR008928">
    <property type="entry name" value="6-hairpin_glycosidase_sf"/>
</dbReference>
<dbReference type="Pfam" id="PF05592">
    <property type="entry name" value="Bac_rhamnosid"/>
    <property type="match status" value="1"/>
</dbReference>
<dbReference type="GO" id="GO:0030596">
    <property type="term" value="F:alpha-L-rhamnosidase activity"/>
    <property type="evidence" value="ECO:0007669"/>
    <property type="project" value="UniProtKB-EC"/>
</dbReference>
<comment type="caution">
    <text evidence="8">The sequence shown here is derived from an EMBL/GenBank/DDBJ whole genome shotgun (WGS) entry which is preliminary data.</text>
</comment>
<evidence type="ECO:0000256" key="3">
    <source>
        <dbReference type="ARBA" id="ARBA00022801"/>
    </source>
</evidence>
<dbReference type="InterPro" id="IPR035398">
    <property type="entry name" value="Bac_rhamnosid_C"/>
</dbReference>
<evidence type="ECO:0000259" key="7">
    <source>
        <dbReference type="Pfam" id="PF17390"/>
    </source>
</evidence>
<accession>A0A9D1KLN3</accession>
<feature type="domain" description="Alpha-L-rhamnosidase concanavalin-like" evidence="4">
    <location>
        <begin position="200"/>
        <end position="296"/>
    </location>
</feature>
<evidence type="ECO:0000259" key="4">
    <source>
        <dbReference type="Pfam" id="PF05592"/>
    </source>
</evidence>
<dbReference type="EMBL" id="DVLP01000132">
    <property type="protein sequence ID" value="HIT74820.1"/>
    <property type="molecule type" value="Genomic_DNA"/>
</dbReference>
<dbReference type="InterPro" id="IPR008902">
    <property type="entry name" value="Rhamnosid_concanavalin"/>
</dbReference>
<dbReference type="Gene3D" id="1.50.10.10">
    <property type="match status" value="1"/>
</dbReference>
<dbReference type="PIRSF" id="PIRSF010631">
    <property type="entry name" value="A-rhamnsds"/>
    <property type="match status" value="1"/>
</dbReference>
<feature type="domain" description="Bacterial alpha-L-rhamnosidase N-terminal" evidence="5">
    <location>
        <begin position="21"/>
        <end position="190"/>
    </location>
</feature>
<protein>
    <recommendedName>
        <fullName evidence="2">alpha-L-rhamnosidase</fullName>
        <ecNumber evidence="2">3.2.1.40</ecNumber>
    </recommendedName>
</protein>
<evidence type="ECO:0000313" key="9">
    <source>
        <dbReference type="Proteomes" id="UP000886842"/>
    </source>
</evidence>
<proteinExistence type="predicted"/>
<dbReference type="Gene3D" id="2.60.120.260">
    <property type="entry name" value="Galactose-binding domain-like"/>
    <property type="match status" value="2"/>
</dbReference>
<sequence length="734" mass="79865">GGDDRAALLRTSFALDRPATEVASAQLHITALGVYEAEINATPVSDEVLAPGWSSYERRLRYRSHDVTALLRDESVLGVRLGNGWAAGRLAFAGNSHYYADEPGVIAVLTITWADGTQQSVTTDETWQSAAAPTRENQLYDGQVIDARIPSQGWSSTDPSPEITWSGVHAVEFDRSRLAAPIGPPVVRHESLSPQKIWQSPSGRTLVDFGQNLVGWVRLRHHGESGQSITVRHAEVLEHEELGTRPLRSAKATDTFICSGGDDVFEPTMTFHGFRYAEVEGIEDLTPEALEAVVVHSKMERIGHFECSDELVNQLHRNVVWGQRGNFLDVPTDCPQRDERLGWTGDLSAFATTAVFNYDVETFLRDWLADLAVEQEIGDGVVPHVVPDVLKFERREGRPSEVTCLWSDAACWVPWAVWTAYGDPTVLRESLPSMAAHLDRIRSVLSPTGLWDTGFQYGDWLDPTAPPEDPFKAKADPGVVATACAHRSARIAADAATVLGETEQAAGFARFADELRTAFNQHYVHDGVVTTDCPTVYALAIAFDLLDEADRTAAGNRLAELARENQFRVATGFAGTPFVCDALADTGHLDEAYALLTEKSCPSWLYPVTMGATTIWERWDSMLPDGSINPGQMTSFNHYAFGAIADFLHRVVGGLVPAEPGYRSVTIAPRPGGGITSATTSLESRQGPISVSWQLDDQLHVTIDLPDGVSGTFHAPDGTTTAVSGHTEVSVAAP</sequence>
<dbReference type="PANTHER" id="PTHR33307">
    <property type="entry name" value="ALPHA-RHAMNOSIDASE (EUROFUNG)"/>
    <property type="match status" value="1"/>
</dbReference>
<feature type="non-terminal residue" evidence="8">
    <location>
        <position position="1"/>
    </location>
</feature>
<reference evidence="8" key="2">
    <citation type="journal article" date="2021" name="PeerJ">
        <title>Extensive microbial diversity within the chicken gut microbiome revealed by metagenomics and culture.</title>
        <authorList>
            <person name="Gilroy R."/>
            <person name="Ravi A."/>
            <person name="Getino M."/>
            <person name="Pursley I."/>
            <person name="Horton D.L."/>
            <person name="Alikhan N.F."/>
            <person name="Baker D."/>
            <person name="Gharbi K."/>
            <person name="Hall N."/>
            <person name="Watson M."/>
            <person name="Adriaenssens E.M."/>
            <person name="Foster-Nyarko E."/>
            <person name="Jarju S."/>
            <person name="Secka A."/>
            <person name="Antonio M."/>
            <person name="Oren A."/>
            <person name="Chaudhuri R.R."/>
            <person name="La Ragione R."/>
            <person name="Hildebrand F."/>
            <person name="Pallen M.J."/>
        </authorList>
    </citation>
    <scope>NUCLEOTIDE SEQUENCE</scope>
    <source>
        <strain evidence="8">ChiGjej1B1-24693</strain>
    </source>
</reference>
<dbReference type="SUPFAM" id="SSF48208">
    <property type="entry name" value="Six-hairpin glycosidases"/>
    <property type="match status" value="1"/>
</dbReference>
<dbReference type="InterPro" id="IPR035396">
    <property type="entry name" value="Bac_rhamnosid6H"/>
</dbReference>
<dbReference type="Proteomes" id="UP000886842">
    <property type="component" value="Unassembled WGS sequence"/>
</dbReference>
<evidence type="ECO:0000313" key="8">
    <source>
        <dbReference type="EMBL" id="HIT74820.1"/>
    </source>
</evidence>
<dbReference type="Gene3D" id="2.60.420.10">
    <property type="entry name" value="Maltose phosphorylase, domain 3"/>
    <property type="match status" value="1"/>
</dbReference>
<feature type="domain" description="Alpha-L-rhamnosidase C-terminal" evidence="7">
    <location>
        <begin position="654"/>
        <end position="727"/>
    </location>
</feature>
<dbReference type="PANTHER" id="PTHR33307:SF6">
    <property type="entry name" value="ALPHA-RHAMNOSIDASE (EUROFUNG)-RELATED"/>
    <property type="match status" value="1"/>
</dbReference>
<evidence type="ECO:0000256" key="1">
    <source>
        <dbReference type="ARBA" id="ARBA00001445"/>
    </source>
</evidence>
<evidence type="ECO:0000259" key="6">
    <source>
        <dbReference type="Pfam" id="PF17389"/>
    </source>
</evidence>
<organism evidence="8 9">
    <name type="scientific">Candidatus Avipropionibacterium avicola</name>
    <dbReference type="NCBI Taxonomy" id="2840701"/>
    <lineage>
        <taxon>Bacteria</taxon>
        <taxon>Bacillati</taxon>
        <taxon>Actinomycetota</taxon>
        <taxon>Actinomycetes</taxon>
        <taxon>Propionibacteriales</taxon>
        <taxon>Propionibacteriaceae</taxon>
        <taxon>Propionibacteriaceae incertae sedis</taxon>
        <taxon>Candidatus Avipropionibacterium</taxon>
    </lineage>
</organism>
<gene>
    <name evidence="8" type="ORF">IAA98_04475</name>
</gene>
<dbReference type="Pfam" id="PF17390">
    <property type="entry name" value="Bac_rhamnosid_C"/>
    <property type="match status" value="1"/>
</dbReference>
<reference evidence="8" key="1">
    <citation type="submission" date="2020-10" db="EMBL/GenBank/DDBJ databases">
        <authorList>
            <person name="Gilroy R."/>
        </authorList>
    </citation>
    <scope>NUCLEOTIDE SEQUENCE</scope>
    <source>
        <strain evidence="8">ChiGjej1B1-24693</strain>
    </source>
</reference>